<dbReference type="Proteomes" id="UP000799118">
    <property type="component" value="Unassembled WGS sequence"/>
</dbReference>
<accession>A0A6A4I863</accession>
<protein>
    <submittedName>
        <fullName evidence="1">Uncharacterized protein</fullName>
    </submittedName>
</protein>
<dbReference type="OrthoDB" id="3224367at2759"/>
<keyword evidence="2" id="KW-1185">Reference proteome</keyword>
<proteinExistence type="predicted"/>
<evidence type="ECO:0000313" key="2">
    <source>
        <dbReference type="Proteomes" id="UP000799118"/>
    </source>
</evidence>
<dbReference type="AlphaFoldDB" id="A0A6A4I863"/>
<name>A0A6A4I863_9AGAR</name>
<gene>
    <name evidence="1" type="ORF">BT96DRAFT_988006</name>
</gene>
<organism evidence="1 2">
    <name type="scientific">Gymnopus androsaceus JB14</name>
    <dbReference type="NCBI Taxonomy" id="1447944"/>
    <lineage>
        <taxon>Eukaryota</taxon>
        <taxon>Fungi</taxon>
        <taxon>Dikarya</taxon>
        <taxon>Basidiomycota</taxon>
        <taxon>Agaricomycotina</taxon>
        <taxon>Agaricomycetes</taxon>
        <taxon>Agaricomycetidae</taxon>
        <taxon>Agaricales</taxon>
        <taxon>Marasmiineae</taxon>
        <taxon>Omphalotaceae</taxon>
        <taxon>Gymnopus</taxon>
    </lineage>
</organism>
<evidence type="ECO:0000313" key="1">
    <source>
        <dbReference type="EMBL" id="KAE9406033.1"/>
    </source>
</evidence>
<dbReference type="EMBL" id="ML769405">
    <property type="protein sequence ID" value="KAE9406033.1"/>
    <property type="molecule type" value="Genomic_DNA"/>
</dbReference>
<sequence>MTGKISALAEHVQIFYPPTAAHMALLLSILQVFNGEQPPVNPSTSTSVTETKPYFPHQLFFAVFRVSLTPNTRHIPGISSGLISGECLRKSIFGARTGSRVALCLDFDVDKADLEDWAKGSQMDYII</sequence>
<reference evidence="1" key="1">
    <citation type="journal article" date="2019" name="Environ. Microbiol.">
        <title>Fungal ecological strategies reflected in gene transcription - a case study of two litter decomposers.</title>
        <authorList>
            <person name="Barbi F."/>
            <person name="Kohler A."/>
            <person name="Barry K."/>
            <person name="Baskaran P."/>
            <person name="Daum C."/>
            <person name="Fauchery L."/>
            <person name="Ihrmark K."/>
            <person name="Kuo A."/>
            <person name="LaButti K."/>
            <person name="Lipzen A."/>
            <person name="Morin E."/>
            <person name="Grigoriev I.V."/>
            <person name="Henrissat B."/>
            <person name="Lindahl B."/>
            <person name="Martin F."/>
        </authorList>
    </citation>
    <scope>NUCLEOTIDE SEQUENCE</scope>
    <source>
        <strain evidence="1">JB14</strain>
    </source>
</reference>